<dbReference type="Pfam" id="PF12822">
    <property type="entry name" value="ECF_trnsprt"/>
    <property type="match status" value="1"/>
</dbReference>
<protein>
    <submittedName>
        <fullName evidence="3">Uncharacterized protein</fullName>
    </submittedName>
</protein>
<evidence type="ECO:0000256" key="1">
    <source>
        <dbReference type="SAM" id="Phobius"/>
    </source>
</evidence>
<keyword evidence="1" id="KW-0812">Transmembrane</keyword>
<dbReference type="AlphaFoldDB" id="A0AAJ2P627"/>
<keyword evidence="1" id="KW-1133">Transmembrane helix</keyword>
<organism evidence="3 4">
    <name type="scientific">Mesomycoplasma ovipneumoniae</name>
    <dbReference type="NCBI Taxonomy" id="29562"/>
    <lineage>
        <taxon>Bacteria</taxon>
        <taxon>Bacillati</taxon>
        <taxon>Mycoplasmatota</taxon>
        <taxon>Mycoplasmoidales</taxon>
        <taxon>Metamycoplasmataceae</taxon>
        <taxon>Mesomycoplasma</taxon>
    </lineage>
</organism>
<feature type="transmembrane region" description="Helical" evidence="1">
    <location>
        <begin position="192"/>
        <end position="222"/>
    </location>
</feature>
<dbReference type="EMBL" id="JAWPET010000033">
    <property type="protein sequence ID" value="MDW2852975.1"/>
    <property type="molecule type" value="Genomic_DNA"/>
</dbReference>
<feature type="transmembrane region" description="Helical" evidence="1">
    <location>
        <begin position="52"/>
        <end position="77"/>
    </location>
</feature>
<evidence type="ECO:0000313" key="4">
    <source>
        <dbReference type="Proteomes" id="UP001286563"/>
    </source>
</evidence>
<name>A0AAJ2P627_9BACT</name>
<dbReference type="InterPro" id="IPR024529">
    <property type="entry name" value="ECF_trnsprt_substrate-spec"/>
</dbReference>
<feature type="transmembrane region" description="Helical" evidence="1">
    <location>
        <begin position="97"/>
        <end position="117"/>
    </location>
</feature>
<proteinExistence type="predicted"/>
<accession>A0AAJ2P627</accession>
<keyword evidence="1" id="KW-0472">Membrane</keyword>
<dbReference type="Proteomes" id="UP001286563">
    <property type="component" value="Unassembled WGS sequence"/>
</dbReference>
<reference evidence="3" key="1">
    <citation type="submission" date="2023-10" db="EMBL/GenBank/DDBJ databases">
        <title>Genome sequences of Mycoplasma ovipneumoniae isolated from goats.</title>
        <authorList>
            <person name="Spergser J."/>
        </authorList>
    </citation>
    <scope>NUCLEOTIDE SEQUENCE</scope>
    <source>
        <strain evidence="3">168</strain>
        <strain evidence="2">2167_2</strain>
    </source>
</reference>
<dbReference type="Proteomes" id="UP001281096">
    <property type="component" value="Unassembled WGS sequence"/>
</dbReference>
<feature type="transmembrane region" description="Helical" evidence="1">
    <location>
        <begin position="12"/>
        <end position="31"/>
    </location>
</feature>
<dbReference type="RefSeq" id="WP_258841339.1">
    <property type="nucleotide sequence ID" value="NZ_CP079199.1"/>
</dbReference>
<comment type="caution">
    <text evidence="3">The sequence shown here is derived from an EMBL/GenBank/DDBJ whole genome shotgun (WGS) entry which is preliminary data.</text>
</comment>
<sequence length="232" mass="27194">MKTSISWNSNLNFKIAITGILFSLSLLFFSFSHNYLSWPFFQSLGLKIDLSTLFLVPIFLLANFWLGFCCLLVRFAIGPWLIFNRFGGIDIIYFGHFVLFLASVIYIFSFLGFRYLFIKTFKNFSKIKMFIILSLIISILTTDLMMTFLNGILIFPIYLKLFNVINSVSLNLVYKKWDDIQKSFSENANFSYWSFIFSVFIPFNLVNFAVPSILAFPIYMIIEHFHKNKMLN</sequence>
<dbReference type="GO" id="GO:0022857">
    <property type="term" value="F:transmembrane transporter activity"/>
    <property type="evidence" value="ECO:0007669"/>
    <property type="project" value="InterPro"/>
</dbReference>
<evidence type="ECO:0000313" key="3">
    <source>
        <dbReference type="EMBL" id="MDW2893207.1"/>
    </source>
</evidence>
<gene>
    <name evidence="3" type="ORF">R7U35_00640</name>
    <name evidence="2" type="ORF">R7V46_03600</name>
</gene>
<dbReference type="Gene3D" id="1.10.1760.20">
    <property type="match status" value="1"/>
</dbReference>
<evidence type="ECO:0000313" key="2">
    <source>
        <dbReference type="EMBL" id="MDW2852975.1"/>
    </source>
</evidence>
<dbReference type="NCBIfam" id="NF046054">
    <property type="entry name" value="memb_MPN527"/>
    <property type="match status" value="1"/>
</dbReference>
<dbReference type="EMBL" id="JAWPFC010000001">
    <property type="protein sequence ID" value="MDW2893207.1"/>
    <property type="molecule type" value="Genomic_DNA"/>
</dbReference>
<feature type="transmembrane region" description="Helical" evidence="1">
    <location>
        <begin position="129"/>
        <end position="159"/>
    </location>
</feature>